<accession>A0A3N0GI54</accession>
<protein>
    <submittedName>
        <fullName evidence="1">Uncharacterized protein</fullName>
    </submittedName>
</protein>
<dbReference type="Proteomes" id="UP000279994">
    <property type="component" value="Unassembled WGS sequence"/>
</dbReference>
<dbReference type="AlphaFoldDB" id="A0A3N0GI54"/>
<keyword evidence="2" id="KW-1185">Reference proteome</keyword>
<organism evidence="1 2">
    <name type="scientific">Nocardioides pocheonensis</name>
    <dbReference type="NCBI Taxonomy" id="661485"/>
    <lineage>
        <taxon>Bacteria</taxon>
        <taxon>Bacillati</taxon>
        <taxon>Actinomycetota</taxon>
        <taxon>Actinomycetes</taxon>
        <taxon>Propionibacteriales</taxon>
        <taxon>Nocardioidaceae</taxon>
        <taxon>Nocardioides</taxon>
    </lineage>
</organism>
<dbReference type="EMBL" id="RJSF01000046">
    <property type="protein sequence ID" value="RNM12163.1"/>
    <property type="molecule type" value="Genomic_DNA"/>
</dbReference>
<proteinExistence type="predicted"/>
<comment type="caution">
    <text evidence="1">The sequence shown here is derived from an EMBL/GenBank/DDBJ whole genome shotgun (WGS) entry which is preliminary data.</text>
</comment>
<evidence type="ECO:0000313" key="2">
    <source>
        <dbReference type="Proteomes" id="UP000279994"/>
    </source>
</evidence>
<gene>
    <name evidence="1" type="ORF">EFL26_20370</name>
</gene>
<reference evidence="1 2" key="1">
    <citation type="submission" date="2018-11" db="EMBL/GenBank/DDBJ databases">
        <authorList>
            <person name="Li F."/>
        </authorList>
    </citation>
    <scope>NUCLEOTIDE SEQUENCE [LARGE SCALE GENOMIC DNA]</scope>
    <source>
        <strain evidence="1 2">Gsoil 818</strain>
    </source>
</reference>
<name>A0A3N0GI54_9ACTN</name>
<sequence>MRLGVRVATRRFANKEHPISANRDQRHHELEAILQRLDAQDRWAGLSFYLERSLAVQARGDESCSLLSGGKVRPE</sequence>
<evidence type="ECO:0000313" key="1">
    <source>
        <dbReference type="EMBL" id="RNM12163.1"/>
    </source>
</evidence>